<reference evidence="9 10" key="1">
    <citation type="submission" date="2023-09" db="EMBL/GenBank/DDBJ databases">
        <title>Complete Genome and Methylome dissection of Bacillus brevis NEB573 original source of BbsI restriction endonuclease.</title>
        <authorList>
            <person name="Fomenkov A."/>
            <person name="Roberts R.D."/>
        </authorList>
    </citation>
    <scope>NUCLEOTIDE SEQUENCE [LARGE SCALE GENOMIC DNA]</scope>
    <source>
        <strain evidence="9 10">NEB573</strain>
    </source>
</reference>
<feature type="transmembrane region" description="Helical" evidence="8">
    <location>
        <begin position="183"/>
        <end position="205"/>
    </location>
</feature>
<keyword evidence="7 8" id="KW-0472">Membrane</keyword>
<feature type="transmembrane region" description="Helical" evidence="8">
    <location>
        <begin position="332"/>
        <end position="352"/>
    </location>
</feature>
<evidence type="ECO:0000256" key="6">
    <source>
        <dbReference type="ARBA" id="ARBA00022989"/>
    </source>
</evidence>
<evidence type="ECO:0000256" key="1">
    <source>
        <dbReference type="ARBA" id="ARBA00004141"/>
    </source>
</evidence>
<feature type="transmembrane region" description="Helical" evidence="8">
    <location>
        <begin position="118"/>
        <end position="138"/>
    </location>
</feature>
<dbReference type="Pfam" id="PF03845">
    <property type="entry name" value="Spore_permease"/>
    <property type="match status" value="1"/>
</dbReference>
<feature type="transmembrane region" description="Helical" evidence="8">
    <location>
        <begin position="217"/>
        <end position="238"/>
    </location>
</feature>
<accession>A0ABY9SXB6</accession>
<evidence type="ECO:0000256" key="5">
    <source>
        <dbReference type="ARBA" id="ARBA00022692"/>
    </source>
</evidence>
<evidence type="ECO:0000256" key="4">
    <source>
        <dbReference type="ARBA" id="ARBA00022544"/>
    </source>
</evidence>
<keyword evidence="5 8" id="KW-0812">Transmembrane</keyword>
<dbReference type="PANTHER" id="PTHR34975:SF2">
    <property type="entry name" value="SPORE GERMINATION PROTEIN A2"/>
    <property type="match status" value="1"/>
</dbReference>
<evidence type="ECO:0000256" key="7">
    <source>
        <dbReference type="ARBA" id="ARBA00023136"/>
    </source>
</evidence>
<keyword evidence="10" id="KW-1185">Reference proteome</keyword>
<feature type="transmembrane region" description="Helical" evidence="8">
    <location>
        <begin position="144"/>
        <end position="163"/>
    </location>
</feature>
<dbReference type="RefSeq" id="WP_310763467.1">
    <property type="nucleotide sequence ID" value="NZ_CP134050.1"/>
</dbReference>
<gene>
    <name evidence="9" type="ORF">RGB73_15745</name>
</gene>
<feature type="transmembrane region" description="Helical" evidence="8">
    <location>
        <begin position="301"/>
        <end position="320"/>
    </location>
</feature>
<sequence length="363" mass="40577">MLDKGKISAAQMGMMLFLAVVASGVMWIPGISGKYAKADMWLSPLWASFAGLLTVLVAYRLHVLYPERTAIQYSEEILGRLSGKAVGLVIVLFYLHITGFIVRSYAEFIVANFLHKTPITAVIVTMILVSAFAVSGGVEVLGRTAQLFVPIFLIPVLFMPLLVREMKLGNVFPILEHGVIPSLQGALVPSGWFCEMFLMSFYLPFVHNQTKGMRASLVSLLGIMLLLTIVNLFILLVLGKQAPDFLFPVMVAFRYISIADFFENMESLIMAIWIYGMFVKISVFYYASVLGASQWLKMSEYRTLVLPLGVFVGVLSFWSFPDFNGIVQFNTFTFPFYATLIQTLLPLLLLGVGSIRRKRERNA</sequence>
<evidence type="ECO:0000256" key="8">
    <source>
        <dbReference type="SAM" id="Phobius"/>
    </source>
</evidence>
<keyword evidence="6 8" id="KW-1133">Transmembrane helix</keyword>
<feature type="transmembrane region" description="Helical" evidence="8">
    <location>
        <begin position="12"/>
        <end position="33"/>
    </location>
</feature>
<evidence type="ECO:0000313" key="9">
    <source>
        <dbReference type="EMBL" id="WNC12197.1"/>
    </source>
</evidence>
<evidence type="ECO:0000256" key="3">
    <source>
        <dbReference type="ARBA" id="ARBA00022448"/>
    </source>
</evidence>
<proteinExistence type="inferred from homology"/>
<dbReference type="InterPro" id="IPR004761">
    <property type="entry name" value="Spore_GerAB"/>
</dbReference>
<evidence type="ECO:0000313" key="10">
    <source>
        <dbReference type="Proteomes" id="UP001256827"/>
    </source>
</evidence>
<dbReference type="Proteomes" id="UP001256827">
    <property type="component" value="Chromosome"/>
</dbReference>
<dbReference type="PANTHER" id="PTHR34975">
    <property type="entry name" value="SPORE GERMINATION PROTEIN A2"/>
    <property type="match status" value="1"/>
</dbReference>
<keyword evidence="4" id="KW-0309">Germination</keyword>
<protein>
    <submittedName>
        <fullName evidence="9">Endospore germination permease</fullName>
    </submittedName>
</protein>
<comment type="subcellular location">
    <subcellularLocation>
        <location evidence="1">Membrane</location>
        <topology evidence="1">Multi-pass membrane protein</topology>
    </subcellularLocation>
</comment>
<name>A0ABY9SXB6_BREBE</name>
<dbReference type="EMBL" id="CP134050">
    <property type="protein sequence ID" value="WNC12197.1"/>
    <property type="molecule type" value="Genomic_DNA"/>
</dbReference>
<dbReference type="NCBIfam" id="TIGR00912">
    <property type="entry name" value="2A0309"/>
    <property type="match status" value="1"/>
</dbReference>
<feature type="transmembrane region" description="Helical" evidence="8">
    <location>
        <begin position="268"/>
        <end position="289"/>
    </location>
</feature>
<organism evidence="9 10">
    <name type="scientific">Brevibacillus brevis</name>
    <name type="common">Bacillus brevis</name>
    <dbReference type="NCBI Taxonomy" id="1393"/>
    <lineage>
        <taxon>Bacteria</taxon>
        <taxon>Bacillati</taxon>
        <taxon>Bacillota</taxon>
        <taxon>Bacilli</taxon>
        <taxon>Bacillales</taxon>
        <taxon>Paenibacillaceae</taxon>
        <taxon>Brevibacillus</taxon>
    </lineage>
</organism>
<comment type="similarity">
    <text evidence="2">Belongs to the amino acid-polyamine-organocation (APC) superfamily. Spore germination protein (SGP) (TC 2.A.3.9) family.</text>
</comment>
<keyword evidence="3" id="KW-0813">Transport</keyword>
<feature type="transmembrane region" description="Helical" evidence="8">
    <location>
        <begin position="85"/>
        <end position="106"/>
    </location>
</feature>
<feature type="transmembrane region" description="Helical" evidence="8">
    <location>
        <begin position="45"/>
        <end position="65"/>
    </location>
</feature>
<evidence type="ECO:0000256" key="2">
    <source>
        <dbReference type="ARBA" id="ARBA00007998"/>
    </source>
</evidence>